<name>A0A7G1IRN3_MYCKA</name>
<dbReference type="EMBL" id="AP023343">
    <property type="protein sequence ID" value="BCI92435.1"/>
    <property type="molecule type" value="Genomic_DNA"/>
</dbReference>
<dbReference type="Pfam" id="PF13565">
    <property type="entry name" value="HTH_32"/>
    <property type="match status" value="1"/>
</dbReference>
<evidence type="ECO:0000313" key="2">
    <source>
        <dbReference type="EMBL" id="BCI92435.1"/>
    </source>
</evidence>
<accession>A0A7G1IRN3</accession>
<organism evidence="2 3">
    <name type="scientific">Mycobacterium kansasii</name>
    <dbReference type="NCBI Taxonomy" id="1768"/>
    <lineage>
        <taxon>Bacteria</taxon>
        <taxon>Bacillati</taxon>
        <taxon>Actinomycetota</taxon>
        <taxon>Actinomycetes</taxon>
        <taxon>Mycobacteriales</taxon>
        <taxon>Mycobacteriaceae</taxon>
        <taxon>Mycobacterium</taxon>
    </lineage>
</organism>
<feature type="region of interest" description="Disordered" evidence="1">
    <location>
        <begin position="92"/>
        <end position="159"/>
    </location>
</feature>
<sequence length="159" mass="16415">MPTGSLANNIYRRLARYHSGGLEAINPRSRRPASNPRAVADEVIAAIVTTRERLVADGLDAGPLTLQEHLTQAGLAVPSTSTIRRILHHHGLITPSPASGPAAPTAASPPNNLTSAGNPISPTGHWPTAPTPRSSTGSTTIPDTCCTAPPTAVSAAQTW</sequence>
<feature type="compositionally biased region" description="Polar residues" evidence="1">
    <location>
        <begin position="111"/>
        <end position="121"/>
    </location>
</feature>
<dbReference type="InterPro" id="IPR009057">
    <property type="entry name" value="Homeodomain-like_sf"/>
</dbReference>
<evidence type="ECO:0000256" key="1">
    <source>
        <dbReference type="SAM" id="MobiDB-lite"/>
    </source>
</evidence>
<dbReference type="Proteomes" id="UP000516380">
    <property type="component" value="Chromosome"/>
</dbReference>
<dbReference type="AlphaFoldDB" id="A0A7G1IRN3"/>
<proteinExistence type="predicted"/>
<feature type="compositionally biased region" description="Low complexity" evidence="1">
    <location>
        <begin position="94"/>
        <end position="110"/>
    </location>
</feature>
<evidence type="ECO:0000313" key="3">
    <source>
        <dbReference type="Proteomes" id="UP000516380"/>
    </source>
</evidence>
<dbReference type="SUPFAM" id="SSF46689">
    <property type="entry name" value="Homeodomain-like"/>
    <property type="match status" value="1"/>
</dbReference>
<protein>
    <submittedName>
        <fullName evidence="2">Uncharacterized protein</fullName>
    </submittedName>
</protein>
<feature type="compositionally biased region" description="Polar residues" evidence="1">
    <location>
        <begin position="131"/>
        <end position="142"/>
    </location>
</feature>
<keyword evidence="3" id="KW-1185">Reference proteome</keyword>
<gene>
    <name evidence="2" type="ORF">NIIDMKKI_76410</name>
</gene>
<reference evidence="2 3" key="1">
    <citation type="submission" date="2020-07" db="EMBL/GenBank/DDBJ databases">
        <title>Mycobacterium kansasii (former subtype) with zoonotic potential isolated from diseased indoor pet cat, Japan.</title>
        <authorList>
            <person name="Fukano H."/>
            <person name="Terazono T."/>
            <person name="Hoshino Y."/>
        </authorList>
    </citation>
    <scope>NUCLEOTIDE SEQUENCE [LARGE SCALE GENOMIC DNA]</scope>
    <source>
        <strain evidence="2 3">Kuro-I</strain>
    </source>
</reference>